<keyword evidence="2" id="KW-1185">Reference proteome</keyword>
<dbReference type="EMBL" id="JACEIK010000921">
    <property type="protein sequence ID" value="MCD7463871.1"/>
    <property type="molecule type" value="Genomic_DNA"/>
</dbReference>
<reference evidence="1 2" key="1">
    <citation type="journal article" date="2021" name="BMC Genomics">
        <title>Datura genome reveals duplications of psychoactive alkaloid biosynthetic genes and high mutation rate following tissue culture.</title>
        <authorList>
            <person name="Rajewski A."/>
            <person name="Carter-House D."/>
            <person name="Stajich J."/>
            <person name="Litt A."/>
        </authorList>
    </citation>
    <scope>NUCLEOTIDE SEQUENCE [LARGE SCALE GENOMIC DNA]</scope>
    <source>
        <strain evidence="1">AR-01</strain>
    </source>
</reference>
<dbReference type="Proteomes" id="UP000823775">
    <property type="component" value="Unassembled WGS sequence"/>
</dbReference>
<sequence length="264" mass="30246">MENENENLFNPVELPMYDGVGNPRIYLKAYLGWLVGMGKENRLNMRLFVRTLSGPALMCTSSGCDLLKSKYTESLESPKEKESSRKAAESNFGHDKVNYFLAEAQSKDKGKTIVTEIPNAPPLFLKTRKSQTFTLLSEPISVICEWLRSYGIFQSKSSKVSSHSFNPSKQCAFLLGMLGHTTDECHCLKEEIQRLLNHVKIIKRPMNFPKFIWYQSPAIMPMPSHNQVVYPQFPNQVPSHDQNDCWSKIYCTKFILLCIYCKNL</sequence>
<proteinExistence type="predicted"/>
<organism evidence="1 2">
    <name type="scientific">Datura stramonium</name>
    <name type="common">Jimsonweed</name>
    <name type="synonym">Common thornapple</name>
    <dbReference type="NCBI Taxonomy" id="4076"/>
    <lineage>
        <taxon>Eukaryota</taxon>
        <taxon>Viridiplantae</taxon>
        <taxon>Streptophyta</taxon>
        <taxon>Embryophyta</taxon>
        <taxon>Tracheophyta</taxon>
        <taxon>Spermatophyta</taxon>
        <taxon>Magnoliopsida</taxon>
        <taxon>eudicotyledons</taxon>
        <taxon>Gunneridae</taxon>
        <taxon>Pentapetalae</taxon>
        <taxon>asterids</taxon>
        <taxon>lamiids</taxon>
        <taxon>Solanales</taxon>
        <taxon>Solanaceae</taxon>
        <taxon>Solanoideae</taxon>
        <taxon>Datureae</taxon>
        <taxon>Datura</taxon>
    </lineage>
</organism>
<name>A0ABS8SXU1_DATST</name>
<accession>A0ABS8SXU1</accession>
<comment type="caution">
    <text evidence="1">The sequence shown here is derived from an EMBL/GenBank/DDBJ whole genome shotgun (WGS) entry which is preliminary data.</text>
</comment>
<evidence type="ECO:0000313" key="1">
    <source>
        <dbReference type="EMBL" id="MCD7463871.1"/>
    </source>
</evidence>
<evidence type="ECO:0000313" key="2">
    <source>
        <dbReference type="Proteomes" id="UP000823775"/>
    </source>
</evidence>
<gene>
    <name evidence="1" type="ORF">HAX54_051591</name>
</gene>
<protein>
    <submittedName>
        <fullName evidence="1">Uncharacterized protein</fullName>
    </submittedName>
</protein>